<evidence type="ECO:0000259" key="3">
    <source>
        <dbReference type="Pfam" id="PF02342"/>
    </source>
</evidence>
<dbReference type="AlphaFoldDB" id="A0A2S8SQ79"/>
<dbReference type="PANTHER" id="PTHR32097">
    <property type="entry name" value="CAMP-BINDING PROTEIN 1-RELATED"/>
    <property type="match status" value="1"/>
</dbReference>
<dbReference type="InterPro" id="IPR017115">
    <property type="entry name" value="Tellurite_resistance_TerA"/>
</dbReference>
<sequence>MLLLTRGQKTKLADLTSATQLRAVISATASVLQFDFSCFGIDSAGQLSDDRYFVFFNQKSSPEGAISMSGSGEFSVDLSKIPASIQKLVFVATIDGTGEMRALQSGSFSLQGAGSEVARFEFRGADFAGEKAIIAAEIYRKDVWRLSAVGQGFAGGLAALLKQFGGQEIAPSAPPPPSRNASPSPLQPNPAPLPSTDAPTPAPVSLSKVTLEKKGEKSKLDLRKGGGVQPIRVNLNWDAPQKKGFFSTLQSAPDLDLGCMYRLKTGEMGVVQPLGKNFGSQSSAPFIFLDKDDRSGAASDGENLTIFRPDLVDLILIFAMVYEGASDFAAVGGRLTLKEPSGKEIFMRLNTPERNRNFCAICSIRGVGSSVEITKEELYYPGHREADARFGFGFRWKETSK</sequence>
<dbReference type="GO" id="GO:0046690">
    <property type="term" value="P:response to tellurium ion"/>
    <property type="evidence" value="ECO:0007669"/>
    <property type="project" value="UniProtKB-KW"/>
</dbReference>
<feature type="domain" description="TerD" evidence="3">
    <location>
        <begin position="4"/>
        <end position="164"/>
    </location>
</feature>
<name>A0A2S8SQ79_9BACT</name>
<proteinExistence type="predicted"/>
<keyword evidence="1" id="KW-0778">Tellurium resistance</keyword>
<dbReference type="Proteomes" id="UP000237684">
    <property type="component" value="Unassembled WGS sequence"/>
</dbReference>
<dbReference type="Pfam" id="PF02342">
    <property type="entry name" value="TerD"/>
    <property type="match status" value="1"/>
</dbReference>
<evidence type="ECO:0000313" key="5">
    <source>
        <dbReference type="Proteomes" id="UP000237684"/>
    </source>
</evidence>
<dbReference type="InterPro" id="IPR051324">
    <property type="entry name" value="Stress/Tellurium_Resist"/>
</dbReference>
<evidence type="ECO:0000256" key="1">
    <source>
        <dbReference type="ARBA" id="ARBA00022686"/>
    </source>
</evidence>
<dbReference type="PANTHER" id="PTHR32097:SF3">
    <property type="entry name" value="TELLURITE RESISTANCE PROTEIN"/>
    <property type="match status" value="1"/>
</dbReference>
<accession>A0A2S8SQ79</accession>
<dbReference type="PIRSF" id="PIRSF037118">
    <property type="entry name" value="Tellurite_resistance_TerA"/>
    <property type="match status" value="1"/>
</dbReference>
<gene>
    <name evidence="4" type="ORF">B1R32_11841</name>
</gene>
<reference evidence="4 5" key="1">
    <citation type="journal article" date="2018" name="Syst. Appl. Microbiol.">
        <title>Abditibacterium utsteinense sp. nov., the first cultivated member of candidate phylum FBP, isolated from ice-free Antarctic soil samples.</title>
        <authorList>
            <person name="Tahon G."/>
            <person name="Tytgat B."/>
            <person name="Lebbe L."/>
            <person name="Carlier A."/>
            <person name="Willems A."/>
        </authorList>
    </citation>
    <scope>NUCLEOTIDE SEQUENCE [LARGE SCALE GENOMIC DNA]</scope>
    <source>
        <strain evidence="4 5">LMG 29911</strain>
    </source>
</reference>
<dbReference type="InterPro" id="IPR003325">
    <property type="entry name" value="TerD"/>
</dbReference>
<protein>
    <submittedName>
        <fullName evidence="4">Tellurite resistance protein TerA</fullName>
    </submittedName>
</protein>
<dbReference type="RefSeq" id="WP_106380953.1">
    <property type="nucleotide sequence ID" value="NZ_NIGF01000018.1"/>
</dbReference>
<evidence type="ECO:0000256" key="2">
    <source>
        <dbReference type="SAM" id="MobiDB-lite"/>
    </source>
</evidence>
<dbReference type="CDD" id="cd06974">
    <property type="entry name" value="TerD_like"/>
    <property type="match status" value="2"/>
</dbReference>
<dbReference type="Gene3D" id="2.60.60.30">
    <property type="entry name" value="sav2460 like domains"/>
    <property type="match status" value="2"/>
</dbReference>
<keyword evidence="5" id="KW-1185">Reference proteome</keyword>
<dbReference type="InParanoid" id="A0A2S8SQ79"/>
<dbReference type="EMBL" id="NIGF01000018">
    <property type="protein sequence ID" value="PQV62944.1"/>
    <property type="molecule type" value="Genomic_DNA"/>
</dbReference>
<evidence type="ECO:0000313" key="4">
    <source>
        <dbReference type="EMBL" id="PQV62944.1"/>
    </source>
</evidence>
<comment type="caution">
    <text evidence="4">The sequence shown here is derived from an EMBL/GenBank/DDBJ whole genome shotgun (WGS) entry which is preliminary data.</text>
</comment>
<feature type="region of interest" description="Disordered" evidence="2">
    <location>
        <begin position="168"/>
        <end position="203"/>
    </location>
</feature>
<organism evidence="4 5">
    <name type="scientific">Abditibacterium utsteinense</name>
    <dbReference type="NCBI Taxonomy" id="1960156"/>
    <lineage>
        <taxon>Bacteria</taxon>
        <taxon>Pseudomonadati</taxon>
        <taxon>Abditibacteriota</taxon>
        <taxon>Abditibacteriia</taxon>
        <taxon>Abditibacteriales</taxon>
        <taxon>Abditibacteriaceae</taxon>
        <taxon>Abditibacterium</taxon>
    </lineage>
</organism>
<dbReference type="OrthoDB" id="179721at2"/>